<evidence type="ECO:0000313" key="14">
    <source>
        <dbReference type="Proteomes" id="UP000700908"/>
    </source>
</evidence>
<dbReference type="PROSITE" id="PS51257">
    <property type="entry name" value="PROKAR_LIPOPROTEIN"/>
    <property type="match status" value="1"/>
</dbReference>
<name>A0ABS7MJM4_9ACTN</name>
<evidence type="ECO:0000256" key="7">
    <source>
        <dbReference type="ARBA" id="ARBA00022827"/>
    </source>
</evidence>
<gene>
    <name evidence="13" type="ORF">K6V98_04265</name>
</gene>
<accession>A0ABS7MJM4</accession>
<dbReference type="Gene3D" id="3.10.520.10">
    <property type="entry name" value="ApbE-like domains"/>
    <property type="match status" value="1"/>
</dbReference>
<keyword evidence="8 11" id="KW-0460">Magnesium</keyword>
<dbReference type="GO" id="GO:0016740">
    <property type="term" value="F:transferase activity"/>
    <property type="evidence" value="ECO:0007669"/>
    <property type="project" value="UniProtKB-KW"/>
</dbReference>
<comment type="function">
    <text evidence="12">Flavin transferase that catalyzes the transfer of the FMN moiety of FAD and its covalent binding to the hydroxyl group of a threonine residue in a target flavoprotein.</text>
</comment>
<evidence type="ECO:0000256" key="6">
    <source>
        <dbReference type="ARBA" id="ARBA00022723"/>
    </source>
</evidence>
<organism evidence="13 14">
    <name type="scientific">Collinsella ureilytica</name>
    <dbReference type="NCBI Taxonomy" id="2869515"/>
    <lineage>
        <taxon>Bacteria</taxon>
        <taxon>Bacillati</taxon>
        <taxon>Actinomycetota</taxon>
        <taxon>Coriobacteriia</taxon>
        <taxon>Coriobacteriales</taxon>
        <taxon>Coriobacteriaceae</taxon>
        <taxon>Collinsella</taxon>
    </lineage>
</organism>
<keyword evidence="4 11" id="KW-0285">Flavoprotein</keyword>
<evidence type="ECO:0000256" key="2">
    <source>
        <dbReference type="ARBA" id="ARBA00011955"/>
    </source>
</evidence>
<keyword evidence="7 11" id="KW-0274">FAD</keyword>
<dbReference type="Proteomes" id="UP000700908">
    <property type="component" value="Unassembled WGS sequence"/>
</dbReference>
<keyword evidence="12" id="KW-1003">Cell membrane</keyword>
<dbReference type="PIRSF" id="PIRSF006268">
    <property type="entry name" value="ApbE"/>
    <property type="match status" value="1"/>
</dbReference>
<evidence type="ECO:0000256" key="9">
    <source>
        <dbReference type="ARBA" id="ARBA00031306"/>
    </source>
</evidence>
<evidence type="ECO:0000313" key="13">
    <source>
        <dbReference type="EMBL" id="MBY4797568.1"/>
    </source>
</evidence>
<proteinExistence type="inferred from homology"/>
<evidence type="ECO:0000256" key="3">
    <source>
        <dbReference type="ARBA" id="ARBA00016337"/>
    </source>
</evidence>
<dbReference type="EC" id="2.7.1.180" evidence="2 11"/>
<sequence length="368" mass="39589">MNRRALVLGAFSIAATGAASLLTGCHSGEVSRLFGGSAQQDTIDYNLVRGSTFAFDTYCEFTIYGGADNHAEHTSGKATAQEALTLLISECERYTALLDPYSETSDIARINAAHGAPTTVDPDTIAALTCGLEYSERFDGLFDITIGAVSMLWDFKEGIRPTDEARTNALPHVNWRNVHIDEETATVTLTDPEAKIDLGGIAKGFVADRLCQTLREQTIIEAAVISLGGNIAYFESKPDHDSWTTGIRDPAHPGGTELVGTIHTDGGSVVTSGLYERTFTDSAGTWWHILDPKTGMPVQTDLVCDTVICESSALADALSTTLFVAGSQRGQEIVCAIPDAEAYFILEDGTHAASEHWQQRTSFSKARK</sequence>
<evidence type="ECO:0000256" key="4">
    <source>
        <dbReference type="ARBA" id="ARBA00022630"/>
    </source>
</evidence>
<evidence type="ECO:0000256" key="11">
    <source>
        <dbReference type="PIRNR" id="PIRNR006268"/>
    </source>
</evidence>
<evidence type="ECO:0000256" key="12">
    <source>
        <dbReference type="RuleBase" id="RU363002"/>
    </source>
</evidence>
<reference evidence="13 14" key="1">
    <citation type="submission" date="2021-08" db="EMBL/GenBank/DDBJ databases">
        <title>Collinsella faecalis sp. nov. isolated from swine faeces.</title>
        <authorList>
            <person name="Oh B.S."/>
            <person name="Lee J.H."/>
        </authorList>
    </citation>
    <scope>NUCLEOTIDE SEQUENCE [LARGE SCALE GENOMIC DNA]</scope>
    <source>
        <strain evidence="13 14">AGMB00827</strain>
    </source>
</reference>
<evidence type="ECO:0000256" key="8">
    <source>
        <dbReference type="ARBA" id="ARBA00022842"/>
    </source>
</evidence>
<evidence type="ECO:0000256" key="1">
    <source>
        <dbReference type="ARBA" id="ARBA00001946"/>
    </source>
</evidence>
<comment type="caution">
    <text evidence="13">The sequence shown here is derived from an EMBL/GenBank/DDBJ whole genome shotgun (WGS) entry which is preliminary data.</text>
</comment>
<comment type="similarity">
    <text evidence="11 12">Belongs to the ApbE family.</text>
</comment>
<dbReference type="InterPro" id="IPR003374">
    <property type="entry name" value="ApbE-like_sf"/>
</dbReference>
<keyword evidence="6 11" id="KW-0479">Metal-binding</keyword>
<dbReference type="InterPro" id="IPR024932">
    <property type="entry name" value="ApbE"/>
</dbReference>
<dbReference type="SUPFAM" id="SSF143631">
    <property type="entry name" value="ApbE-like"/>
    <property type="match status" value="1"/>
</dbReference>
<keyword evidence="12" id="KW-0997">Cell inner membrane</keyword>
<keyword evidence="14" id="KW-1185">Reference proteome</keyword>
<comment type="cofactor">
    <cofactor evidence="1 12">
        <name>Mg(2+)</name>
        <dbReference type="ChEBI" id="CHEBI:18420"/>
    </cofactor>
</comment>
<keyword evidence="12" id="KW-0472">Membrane</keyword>
<dbReference type="Pfam" id="PF02424">
    <property type="entry name" value="ApbE"/>
    <property type="match status" value="1"/>
</dbReference>
<keyword evidence="5 11" id="KW-0808">Transferase</keyword>
<dbReference type="PANTHER" id="PTHR30040">
    <property type="entry name" value="THIAMINE BIOSYNTHESIS LIPOPROTEIN APBE"/>
    <property type="match status" value="1"/>
</dbReference>
<comment type="catalytic activity">
    <reaction evidence="10 11 12">
        <text>L-threonyl-[protein] + FAD = FMN-L-threonyl-[protein] + AMP + H(+)</text>
        <dbReference type="Rhea" id="RHEA:36847"/>
        <dbReference type="Rhea" id="RHEA-COMP:11060"/>
        <dbReference type="Rhea" id="RHEA-COMP:11061"/>
        <dbReference type="ChEBI" id="CHEBI:15378"/>
        <dbReference type="ChEBI" id="CHEBI:30013"/>
        <dbReference type="ChEBI" id="CHEBI:57692"/>
        <dbReference type="ChEBI" id="CHEBI:74257"/>
        <dbReference type="ChEBI" id="CHEBI:456215"/>
        <dbReference type="EC" id="2.7.1.180"/>
    </reaction>
</comment>
<protein>
    <recommendedName>
        <fullName evidence="3 11">FAD:protein FMN transferase</fullName>
        <ecNumber evidence="2 11">2.7.1.180</ecNumber>
    </recommendedName>
    <alternativeName>
        <fullName evidence="9 11">Flavin transferase</fullName>
    </alternativeName>
</protein>
<evidence type="ECO:0000256" key="10">
    <source>
        <dbReference type="ARBA" id="ARBA00048540"/>
    </source>
</evidence>
<evidence type="ECO:0000256" key="5">
    <source>
        <dbReference type="ARBA" id="ARBA00022679"/>
    </source>
</evidence>
<dbReference type="PANTHER" id="PTHR30040:SF2">
    <property type="entry name" value="FAD:PROTEIN FMN TRANSFERASE"/>
    <property type="match status" value="1"/>
</dbReference>
<dbReference type="EMBL" id="JAIMFO010000005">
    <property type="protein sequence ID" value="MBY4797568.1"/>
    <property type="molecule type" value="Genomic_DNA"/>
</dbReference>
<keyword evidence="12" id="KW-0449">Lipoprotein</keyword>
<comment type="subcellular location">
    <subcellularLocation>
        <location evidence="12">Cell inner membrane</location>
        <topology evidence="12">Lipid-anchor</topology>
        <orientation evidence="12">Periplasmic side</orientation>
    </subcellularLocation>
</comment>